<dbReference type="KEGG" id="mpho:DA803_00090"/>
<evidence type="ECO:0000259" key="3">
    <source>
        <dbReference type="PROSITE" id="PS50893"/>
    </source>
</evidence>
<reference evidence="4 5" key="1">
    <citation type="submission" date="2018-05" db="EMBL/GenBank/DDBJ databases">
        <title>Annotation of the Mycoplasma phocidae genome.</title>
        <authorList>
            <person name="Brown D.R."/>
            <person name="Kutish G.F."/>
            <person name="Frasca S.Jr."/>
        </authorList>
    </citation>
    <scope>NUCLEOTIDE SEQUENCE [LARGE SCALE GENOMIC DNA]</scope>
    <source>
        <strain evidence="4 5">105</strain>
    </source>
</reference>
<dbReference type="SMART" id="SM00382">
    <property type="entry name" value="AAA"/>
    <property type="match status" value="1"/>
</dbReference>
<keyword evidence="5" id="KW-1185">Reference proteome</keyword>
<dbReference type="GO" id="GO:0005886">
    <property type="term" value="C:plasma membrane"/>
    <property type="evidence" value="ECO:0007669"/>
    <property type="project" value="TreeGrafter"/>
</dbReference>
<dbReference type="OrthoDB" id="389713at2"/>
<dbReference type="InterPro" id="IPR027417">
    <property type="entry name" value="P-loop_NTPase"/>
</dbReference>
<sequence>MAKVEFKNVDANYKNSKQIALNNVSFAIEEGEMVAIIGPSGAGKSTIFNSILRQLNISGGQILIDNKNIYDLKKREWKKIVKKIGFLSQEANVIEDLNVYENILHFYSKYKNFLYSWLKILNKKQKIEIYEILDKLGIFNKSFTKVSELSGGQKQRLQIAQLLLQDVSIILADEPTSNLDIQTASNVLEILNKISKEYNKTILTNIHDLTLLKKYFKKYIFVRDGKIVEIDSTTNLTKAKQKKLYSD</sequence>
<proteinExistence type="predicted"/>
<dbReference type="SUPFAM" id="SSF52540">
    <property type="entry name" value="P-loop containing nucleoside triphosphate hydrolases"/>
    <property type="match status" value="1"/>
</dbReference>
<dbReference type="InterPro" id="IPR017871">
    <property type="entry name" value="ABC_transporter-like_CS"/>
</dbReference>
<evidence type="ECO:0000313" key="4">
    <source>
        <dbReference type="EMBL" id="AXE60501.1"/>
    </source>
</evidence>
<evidence type="ECO:0000256" key="1">
    <source>
        <dbReference type="ARBA" id="ARBA00022741"/>
    </source>
</evidence>
<accession>A0A2Z5IQG2</accession>
<dbReference type="EMBL" id="CP029295">
    <property type="protein sequence ID" value="AXE60501.1"/>
    <property type="molecule type" value="Genomic_DNA"/>
</dbReference>
<dbReference type="InterPro" id="IPR003593">
    <property type="entry name" value="AAA+_ATPase"/>
</dbReference>
<dbReference type="InterPro" id="IPR015854">
    <property type="entry name" value="ABC_transpr_LolD-like"/>
</dbReference>
<dbReference type="Pfam" id="PF00005">
    <property type="entry name" value="ABC_tran"/>
    <property type="match status" value="1"/>
</dbReference>
<dbReference type="GO" id="GO:0022857">
    <property type="term" value="F:transmembrane transporter activity"/>
    <property type="evidence" value="ECO:0007669"/>
    <property type="project" value="TreeGrafter"/>
</dbReference>
<name>A0A2Z5IQG2_9BACT</name>
<dbReference type="PROSITE" id="PS50893">
    <property type="entry name" value="ABC_TRANSPORTER_2"/>
    <property type="match status" value="1"/>
</dbReference>
<keyword evidence="1" id="KW-0547">Nucleotide-binding</keyword>
<evidence type="ECO:0000256" key="2">
    <source>
        <dbReference type="ARBA" id="ARBA00022840"/>
    </source>
</evidence>
<gene>
    <name evidence="4" type="ORF">DA803_00090</name>
</gene>
<protein>
    <submittedName>
        <fullName evidence="4">ABC transporter ATP-binding protein</fullName>
    </submittedName>
</protein>
<dbReference type="Gene3D" id="3.40.50.300">
    <property type="entry name" value="P-loop containing nucleotide triphosphate hydrolases"/>
    <property type="match status" value="1"/>
</dbReference>
<dbReference type="RefSeq" id="WP_114190623.1">
    <property type="nucleotide sequence ID" value="NZ_CP029295.1"/>
</dbReference>
<keyword evidence="2 4" id="KW-0067">ATP-binding</keyword>
<evidence type="ECO:0000313" key="5">
    <source>
        <dbReference type="Proteomes" id="UP000252477"/>
    </source>
</evidence>
<dbReference type="GO" id="GO:0005524">
    <property type="term" value="F:ATP binding"/>
    <property type="evidence" value="ECO:0007669"/>
    <property type="project" value="UniProtKB-KW"/>
</dbReference>
<feature type="domain" description="ABC transporter" evidence="3">
    <location>
        <begin position="4"/>
        <end position="246"/>
    </location>
</feature>
<dbReference type="GO" id="GO:0016887">
    <property type="term" value="F:ATP hydrolysis activity"/>
    <property type="evidence" value="ECO:0007669"/>
    <property type="project" value="InterPro"/>
</dbReference>
<organism evidence="4 5">
    <name type="scientific">[Mycoplasma] phocae</name>
    <dbReference type="NCBI Taxonomy" id="142651"/>
    <lineage>
        <taxon>Bacteria</taxon>
        <taxon>Bacillati</taxon>
        <taxon>Mycoplasmatota</taxon>
        <taxon>Mycoplasmoidales</taxon>
        <taxon>Metamycoplasmataceae</taxon>
        <taxon>Metamycoplasma</taxon>
    </lineage>
</organism>
<dbReference type="PROSITE" id="PS00211">
    <property type="entry name" value="ABC_TRANSPORTER_1"/>
    <property type="match status" value="1"/>
</dbReference>
<dbReference type="InterPro" id="IPR003439">
    <property type="entry name" value="ABC_transporter-like_ATP-bd"/>
</dbReference>
<dbReference type="PANTHER" id="PTHR24220">
    <property type="entry name" value="IMPORT ATP-BINDING PROTEIN"/>
    <property type="match status" value="1"/>
</dbReference>
<dbReference type="Proteomes" id="UP000252477">
    <property type="component" value="Chromosome"/>
</dbReference>
<dbReference type="AlphaFoldDB" id="A0A2Z5IQG2"/>